<dbReference type="EMBL" id="JAPDPJ010000060">
    <property type="protein sequence ID" value="MCW3788652.1"/>
    <property type="molecule type" value="Genomic_DNA"/>
</dbReference>
<dbReference type="Gene3D" id="3.40.1280.10">
    <property type="match status" value="1"/>
</dbReference>
<dbReference type="SUPFAM" id="SSF88697">
    <property type="entry name" value="PUA domain-like"/>
    <property type="match status" value="1"/>
</dbReference>
<dbReference type="Gene3D" id="2.40.240.20">
    <property type="entry name" value="Hypothetical PUA domain-like, domain 1"/>
    <property type="match status" value="1"/>
</dbReference>
<evidence type="ECO:0000256" key="8">
    <source>
        <dbReference type="ARBA" id="ARBA00025699"/>
    </source>
</evidence>
<dbReference type="RefSeq" id="WP_301192210.1">
    <property type="nucleotide sequence ID" value="NZ_JAPDPJ010000060.1"/>
</dbReference>
<dbReference type="PANTHER" id="PTHR30027:SF3">
    <property type="entry name" value="16S RRNA (URACIL(1498)-N(3))-METHYLTRANSFERASE"/>
    <property type="match status" value="1"/>
</dbReference>
<comment type="caution">
    <text evidence="13">The sequence shown here is derived from an EMBL/GenBank/DDBJ whole genome shotgun (WGS) entry which is preliminary data.</text>
</comment>
<dbReference type="GO" id="GO:0005737">
    <property type="term" value="C:cytoplasm"/>
    <property type="evidence" value="ECO:0007669"/>
    <property type="project" value="UniProtKB-SubCell"/>
</dbReference>
<protein>
    <recommendedName>
        <fullName evidence="10">Ribosomal RNA small subunit methyltransferase E</fullName>
        <ecNumber evidence="10">2.1.1.193</ecNumber>
    </recommendedName>
</protein>
<evidence type="ECO:0000256" key="6">
    <source>
        <dbReference type="ARBA" id="ARBA00022679"/>
    </source>
</evidence>
<dbReference type="InterPro" id="IPR015947">
    <property type="entry name" value="PUA-like_sf"/>
</dbReference>
<evidence type="ECO:0000256" key="7">
    <source>
        <dbReference type="ARBA" id="ARBA00022691"/>
    </source>
</evidence>
<evidence type="ECO:0000256" key="10">
    <source>
        <dbReference type="PIRNR" id="PIRNR015601"/>
    </source>
</evidence>
<evidence type="ECO:0000256" key="2">
    <source>
        <dbReference type="ARBA" id="ARBA00005528"/>
    </source>
</evidence>
<dbReference type="NCBIfam" id="TIGR00046">
    <property type="entry name" value="RsmE family RNA methyltransferase"/>
    <property type="match status" value="1"/>
</dbReference>
<keyword evidence="7 10" id="KW-0949">S-adenosyl-L-methionine</keyword>
<keyword evidence="14" id="KW-1185">Reference proteome</keyword>
<evidence type="ECO:0000259" key="11">
    <source>
        <dbReference type="Pfam" id="PF04452"/>
    </source>
</evidence>
<evidence type="ECO:0000256" key="1">
    <source>
        <dbReference type="ARBA" id="ARBA00004496"/>
    </source>
</evidence>
<dbReference type="NCBIfam" id="NF008702">
    <property type="entry name" value="PRK11713.6-1"/>
    <property type="match status" value="1"/>
</dbReference>
<dbReference type="PIRSF" id="PIRSF015601">
    <property type="entry name" value="MTase_slr0722"/>
    <property type="match status" value="1"/>
</dbReference>
<evidence type="ECO:0000256" key="5">
    <source>
        <dbReference type="ARBA" id="ARBA00022603"/>
    </source>
</evidence>
<gene>
    <name evidence="13" type="ORF">OM075_19440</name>
</gene>
<keyword evidence="5 10" id="KW-0489">Methyltransferase</keyword>
<comment type="similarity">
    <text evidence="2 10">Belongs to the RNA methyltransferase RsmE family.</text>
</comment>
<dbReference type="GO" id="GO:0070042">
    <property type="term" value="F:rRNA (uridine-N3-)-methyltransferase activity"/>
    <property type="evidence" value="ECO:0007669"/>
    <property type="project" value="TreeGrafter"/>
</dbReference>
<feature type="domain" description="Ribosomal RNA small subunit methyltransferase E methyltransferase" evidence="11">
    <location>
        <begin position="70"/>
        <end position="229"/>
    </location>
</feature>
<name>A0AAE3M819_9BACT</name>
<comment type="catalytic activity">
    <reaction evidence="9 10">
        <text>uridine(1498) in 16S rRNA + S-adenosyl-L-methionine = N(3)-methyluridine(1498) in 16S rRNA + S-adenosyl-L-homocysteine + H(+)</text>
        <dbReference type="Rhea" id="RHEA:42920"/>
        <dbReference type="Rhea" id="RHEA-COMP:10283"/>
        <dbReference type="Rhea" id="RHEA-COMP:10284"/>
        <dbReference type="ChEBI" id="CHEBI:15378"/>
        <dbReference type="ChEBI" id="CHEBI:57856"/>
        <dbReference type="ChEBI" id="CHEBI:59789"/>
        <dbReference type="ChEBI" id="CHEBI:65315"/>
        <dbReference type="ChEBI" id="CHEBI:74502"/>
        <dbReference type="EC" id="2.1.1.193"/>
    </reaction>
</comment>
<dbReference type="PANTHER" id="PTHR30027">
    <property type="entry name" value="RIBOSOMAL RNA SMALL SUBUNIT METHYLTRANSFERASE E"/>
    <property type="match status" value="1"/>
</dbReference>
<evidence type="ECO:0000256" key="4">
    <source>
        <dbReference type="ARBA" id="ARBA00022552"/>
    </source>
</evidence>
<dbReference type="Proteomes" id="UP001209229">
    <property type="component" value="Unassembled WGS sequence"/>
</dbReference>
<dbReference type="Pfam" id="PF20260">
    <property type="entry name" value="PUA_4"/>
    <property type="match status" value="1"/>
</dbReference>
<feature type="domain" description="Ribosomal RNA small subunit methyltransferase E PUA-like" evidence="12">
    <location>
        <begin position="16"/>
        <end position="62"/>
    </location>
</feature>
<sequence>MQLFFDDKFSAENPILNTEESKHCVRVLRHTNGDEISILNGSGTIFTAKITDANPKACKLDIIDAKIDKERSFSIHMVVAPTKNIDRFEWFLEKATEIGVEQITPIICDHSERKVIKPERLEKVLISATKQSLKSYKPVLNPLVKFKDFIKDQENSSDNKFIAHCYDSSKTLLKECYKQNTDAIILIGPEGDFSEEEVKLATANNFQAISLGKARLRTETAALMACATVNFINLTD</sequence>
<dbReference type="EC" id="2.1.1.193" evidence="10"/>
<evidence type="ECO:0000313" key="13">
    <source>
        <dbReference type="EMBL" id="MCW3788652.1"/>
    </source>
</evidence>
<dbReference type="SUPFAM" id="SSF75217">
    <property type="entry name" value="alpha/beta knot"/>
    <property type="match status" value="1"/>
</dbReference>
<dbReference type="CDD" id="cd18084">
    <property type="entry name" value="RsmE-like"/>
    <property type="match status" value="1"/>
</dbReference>
<dbReference type="InterPro" id="IPR029028">
    <property type="entry name" value="Alpha/beta_knot_MTases"/>
</dbReference>
<dbReference type="InterPro" id="IPR046886">
    <property type="entry name" value="RsmE_MTase_dom"/>
</dbReference>
<organism evidence="13 14">
    <name type="scientific">Plebeiibacterium sediminum</name>
    <dbReference type="NCBI Taxonomy" id="2992112"/>
    <lineage>
        <taxon>Bacteria</taxon>
        <taxon>Pseudomonadati</taxon>
        <taxon>Bacteroidota</taxon>
        <taxon>Bacteroidia</taxon>
        <taxon>Marinilabiliales</taxon>
        <taxon>Marinilabiliaceae</taxon>
        <taxon>Plebeiibacterium</taxon>
    </lineage>
</organism>
<keyword evidence="4 10" id="KW-0698">rRNA processing</keyword>
<dbReference type="InterPro" id="IPR046887">
    <property type="entry name" value="RsmE_PUA-like"/>
</dbReference>
<keyword evidence="3 10" id="KW-0963">Cytoplasm</keyword>
<comment type="subcellular location">
    <subcellularLocation>
        <location evidence="1 10">Cytoplasm</location>
    </subcellularLocation>
</comment>
<proteinExistence type="inferred from homology"/>
<accession>A0AAE3M819</accession>
<dbReference type="InterPro" id="IPR029026">
    <property type="entry name" value="tRNA_m1G_MTases_N"/>
</dbReference>
<comment type="function">
    <text evidence="8 10">Specifically methylates the N3 position of the uracil ring of uridine 1498 (m3U1498) in 16S rRNA. Acts on the fully assembled 30S ribosomal subunit.</text>
</comment>
<dbReference type="Pfam" id="PF04452">
    <property type="entry name" value="Methyltrans_RNA"/>
    <property type="match status" value="1"/>
</dbReference>
<keyword evidence="6 10" id="KW-0808">Transferase</keyword>
<dbReference type="InterPro" id="IPR006700">
    <property type="entry name" value="RsmE"/>
</dbReference>
<evidence type="ECO:0000259" key="12">
    <source>
        <dbReference type="Pfam" id="PF20260"/>
    </source>
</evidence>
<dbReference type="GO" id="GO:0070475">
    <property type="term" value="P:rRNA base methylation"/>
    <property type="evidence" value="ECO:0007669"/>
    <property type="project" value="TreeGrafter"/>
</dbReference>
<evidence type="ECO:0000313" key="14">
    <source>
        <dbReference type="Proteomes" id="UP001209229"/>
    </source>
</evidence>
<dbReference type="AlphaFoldDB" id="A0AAE3M819"/>
<reference evidence="13" key="1">
    <citation type="submission" date="2022-10" db="EMBL/GenBank/DDBJ databases">
        <authorList>
            <person name="Yu W.X."/>
        </authorList>
    </citation>
    <scope>NUCLEOTIDE SEQUENCE</scope>
    <source>
        <strain evidence="13">AAT</strain>
    </source>
</reference>
<evidence type="ECO:0000256" key="3">
    <source>
        <dbReference type="ARBA" id="ARBA00022490"/>
    </source>
</evidence>
<evidence type="ECO:0000256" key="9">
    <source>
        <dbReference type="ARBA" id="ARBA00047944"/>
    </source>
</evidence>